<keyword evidence="4" id="KW-1185">Reference proteome</keyword>
<keyword evidence="1" id="KW-0175">Coiled coil</keyword>
<accession>A0A9P5XAU8</accession>
<gene>
    <name evidence="3" type="ORF">P691DRAFT_732392</name>
</gene>
<feature type="compositionally biased region" description="Polar residues" evidence="2">
    <location>
        <begin position="98"/>
        <end position="108"/>
    </location>
</feature>
<reference evidence="3" key="1">
    <citation type="submission" date="2020-11" db="EMBL/GenBank/DDBJ databases">
        <authorList>
            <consortium name="DOE Joint Genome Institute"/>
            <person name="Ahrendt S."/>
            <person name="Riley R."/>
            <person name="Andreopoulos W."/>
            <person name="Labutti K."/>
            <person name="Pangilinan J."/>
            <person name="Ruiz-Duenas F.J."/>
            <person name="Barrasa J.M."/>
            <person name="Sanchez-Garcia M."/>
            <person name="Camarero S."/>
            <person name="Miyauchi S."/>
            <person name="Serrano A."/>
            <person name="Linde D."/>
            <person name="Babiker R."/>
            <person name="Drula E."/>
            <person name="Ayuso-Fernandez I."/>
            <person name="Pacheco R."/>
            <person name="Padilla G."/>
            <person name="Ferreira P."/>
            <person name="Barriuso J."/>
            <person name="Kellner H."/>
            <person name="Castanera R."/>
            <person name="Alfaro M."/>
            <person name="Ramirez L."/>
            <person name="Pisabarro A.G."/>
            <person name="Kuo A."/>
            <person name="Tritt A."/>
            <person name="Lipzen A."/>
            <person name="He G."/>
            <person name="Yan M."/>
            <person name="Ng V."/>
            <person name="Cullen D."/>
            <person name="Martin F."/>
            <person name="Rosso M.-N."/>
            <person name="Henrissat B."/>
            <person name="Hibbett D."/>
            <person name="Martinez A.T."/>
            <person name="Grigoriev I.V."/>
        </authorList>
    </citation>
    <scope>NUCLEOTIDE SEQUENCE</scope>
    <source>
        <strain evidence="3">MF-IS2</strain>
    </source>
</reference>
<proteinExistence type="predicted"/>
<feature type="compositionally biased region" description="Low complexity" evidence="2">
    <location>
        <begin position="434"/>
        <end position="454"/>
    </location>
</feature>
<protein>
    <submittedName>
        <fullName evidence="3">Uncharacterized protein</fullName>
    </submittedName>
</protein>
<evidence type="ECO:0000313" key="4">
    <source>
        <dbReference type="Proteomes" id="UP000807342"/>
    </source>
</evidence>
<feature type="region of interest" description="Disordered" evidence="2">
    <location>
        <begin position="1"/>
        <end position="115"/>
    </location>
</feature>
<dbReference type="Proteomes" id="UP000807342">
    <property type="component" value="Unassembled WGS sequence"/>
</dbReference>
<feature type="compositionally biased region" description="Polar residues" evidence="2">
    <location>
        <begin position="1"/>
        <end position="14"/>
    </location>
</feature>
<feature type="compositionally biased region" description="Polar residues" evidence="2">
    <location>
        <begin position="391"/>
        <end position="402"/>
    </location>
</feature>
<feature type="coiled-coil region" evidence="1">
    <location>
        <begin position="283"/>
        <end position="324"/>
    </location>
</feature>
<comment type="caution">
    <text evidence="3">The sequence shown here is derived from an EMBL/GenBank/DDBJ whole genome shotgun (WGS) entry which is preliminary data.</text>
</comment>
<dbReference type="OrthoDB" id="3271284at2759"/>
<evidence type="ECO:0000256" key="2">
    <source>
        <dbReference type="SAM" id="MobiDB-lite"/>
    </source>
</evidence>
<feature type="compositionally biased region" description="Polar residues" evidence="2">
    <location>
        <begin position="576"/>
        <end position="585"/>
    </location>
</feature>
<feature type="region of interest" description="Disordered" evidence="2">
    <location>
        <begin position="372"/>
        <end position="484"/>
    </location>
</feature>
<feature type="compositionally biased region" description="Low complexity" evidence="2">
    <location>
        <begin position="35"/>
        <end position="55"/>
    </location>
</feature>
<feature type="region of interest" description="Disordered" evidence="2">
    <location>
        <begin position="575"/>
        <end position="595"/>
    </location>
</feature>
<organism evidence="3 4">
    <name type="scientific">Macrolepiota fuliginosa MF-IS2</name>
    <dbReference type="NCBI Taxonomy" id="1400762"/>
    <lineage>
        <taxon>Eukaryota</taxon>
        <taxon>Fungi</taxon>
        <taxon>Dikarya</taxon>
        <taxon>Basidiomycota</taxon>
        <taxon>Agaricomycotina</taxon>
        <taxon>Agaricomycetes</taxon>
        <taxon>Agaricomycetidae</taxon>
        <taxon>Agaricales</taxon>
        <taxon>Agaricineae</taxon>
        <taxon>Agaricaceae</taxon>
        <taxon>Macrolepiota</taxon>
    </lineage>
</organism>
<sequence length="646" mass="71891">MDPTDNVSRVTTSFRIRPGLAPVGPRTPTRPTAESRPLSSSSIVSRSSSSRVPSPAYSAHTSPALSEPRVLPTVQETLTEAPISPVTDTLPPAYTALPENQTPEQLHSSPPPPRIPTPPEMKFESQQVEWKALPLEAALWTFSSVELQQIVSRAIRSSARESFIRLLTVENLDRVLPTELERLEQSKASTQSRYRFLQHRRTMLLQALNTSAQIPSLKDKDREDTMDSITKLVSQLSETTIECDRLLEELLGISDRIAQINRMLDVHWASALAIALRKLNNSYGRRTTELQQARERIAQLEGELEDAWKEAETLAREMDDYEADLVSDVEGEAIIETAEVVSMPITPTSPRPRNIAIAPTLMNIKVIAPRTPLSPRHAEPTADIPADVNGQDYSQDNISIRSGKSAKSFRSARSIRSTRSTRSHRSGRGDTSRSQHISAARTRSYRTSRGSLRLPLGHSRKQSTSRPKTPVEEQPPVPDIPFHFSSPVLSAPTANASSTLLHWDSRSVSPVVFVNNDPADENNGPQPTSSHRVPTNLDDINLNVDDDNIIQEVPRSPGRKHISLDDMRLNQPAGFTDTSPTSNIPSIWRSADTPKTPAERVESLMRHSSHHHKTTPYQKLRTLTKRYSLPFPLLSSTNKSVRPDRS</sequence>
<feature type="compositionally biased region" description="Low complexity" evidence="2">
    <location>
        <begin position="408"/>
        <end position="418"/>
    </location>
</feature>
<evidence type="ECO:0000313" key="3">
    <source>
        <dbReference type="EMBL" id="KAF9446894.1"/>
    </source>
</evidence>
<evidence type="ECO:0000256" key="1">
    <source>
        <dbReference type="SAM" id="Coils"/>
    </source>
</evidence>
<name>A0A9P5XAU8_9AGAR</name>
<dbReference type="AlphaFoldDB" id="A0A9P5XAU8"/>
<dbReference type="EMBL" id="MU151224">
    <property type="protein sequence ID" value="KAF9446894.1"/>
    <property type="molecule type" value="Genomic_DNA"/>
</dbReference>